<dbReference type="InterPro" id="IPR000182">
    <property type="entry name" value="GNAT_dom"/>
</dbReference>
<dbReference type="RefSeq" id="WP_317794095.1">
    <property type="nucleotide sequence ID" value="NZ_AP028461.1"/>
</dbReference>
<evidence type="ECO:0000313" key="3">
    <source>
        <dbReference type="Proteomes" id="UP001597183"/>
    </source>
</evidence>
<keyword evidence="3" id="KW-1185">Reference proteome</keyword>
<dbReference type="PROSITE" id="PS51186">
    <property type="entry name" value="GNAT"/>
    <property type="match status" value="1"/>
</dbReference>
<gene>
    <name evidence="2" type="ORF">ACFQ5G_54025</name>
</gene>
<dbReference type="GO" id="GO:0016746">
    <property type="term" value="F:acyltransferase activity"/>
    <property type="evidence" value="ECO:0007669"/>
    <property type="project" value="UniProtKB-KW"/>
</dbReference>
<protein>
    <submittedName>
        <fullName evidence="2">GNAT family N-acetyltransferase</fullName>
        <ecNumber evidence="2">2.3.-.-</ecNumber>
    </submittedName>
</protein>
<dbReference type="Pfam" id="PF00583">
    <property type="entry name" value="Acetyltransf_1"/>
    <property type="match status" value="1"/>
</dbReference>
<dbReference type="PANTHER" id="PTHR37817">
    <property type="entry name" value="N-ACETYLTRANSFERASE EIS"/>
    <property type="match status" value="1"/>
</dbReference>
<dbReference type="PANTHER" id="PTHR37817:SF1">
    <property type="entry name" value="N-ACETYLTRANSFERASE EIS"/>
    <property type="match status" value="1"/>
</dbReference>
<organism evidence="2 3">
    <name type="scientific">Actinoplanes sichuanensis</name>
    <dbReference type="NCBI Taxonomy" id="512349"/>
    <lineage>
        <taxon>Bacteria</taxon>
        <taxon>Bacillati</taxon>
        <taxon>Actinomycetota</taxon>
        <taxon>Actinomycetes</taxon>
        <taxon>Micromonosporales</taxon>
        <taxon>Micromonosporaceae</taxon>
        <taxon>Actinoplanes</taxon>
    </lineage>
</organism>
<dbReference type="SUPFAM" id="SSF55729">
    <property type="entry name" value="Acyl-CoA N-acyltransferases (Nat)"/>
    <property type="match status" value="1"/>
</dbReference>
<dbReference type="EMBL" id="JBHTMK010000079">
    <property type="protein sequence ID" value="MFD1374307.1"/>
    <property type="molecule type" value="Genomic_DNA"/>
</dbReference>
<feature type="domain" description="N-acetyltransferase" evidence="1">
    <location>
        <begin position="116"/>
        <end position="258"/>
    </location>
</feature>
<evidence type="ECO:0000313" key="2">
    <source>
        <dbReference type="EMBL" id="MFD1374307.1"/>
    </source>
</evidence>
<sequence>MNSLHVNHQTFWRHMARGTGGSVHETVDGLRIFTGVVAAPFNQIHCHGTDDAAAIDQAASYFGDRRMPWRIVCAAPSPSAHRYAEQHGVSQEPLYPIMALDLTTAAPTLPCPAELTVTAAVSIEDVREFIDCAGAAFGHDPELIEAMCRPQTLADDDFRLYLGRVDGRCVAISVGVGVREHGTIGAYFVGVRPEARGRGYGRAVTERALADGATWGARTAVLQATPAGYPVYLKMGFAQVGDYHLWDFAPAESSQRIDSSSR</sequence>
<keyword evidence="2" id="KW-0012">Acyltransferase</keyword>
<dbReference type="InterPro" id="IPR051554">
    <property type="entry name" value="Acetyltransferase_Eis"/>
</dbReference>
<proteinExistence type="predicted"/>
<dbReference type="InterPro" id="IPR016181">
    <property type="entry name" value="Acyl_CoA_acyltransferase"/>
</dbReference>
<dbReference type="Proteomes" id="UP001597183">
    <property type="component" value="Unassembled WGS sequence"/>
</dbReference>
<reference evidence="3" key="1">
    <citation type="journal article" date="2019" name="Int. J. Syst. Evol. Microbiol.">
        <title>The Global Catalogue of Microorganisms (GCM) 10K type strain sequencing project: providing services to taxonomists for standard genome sequencing and annotation.</title>
        <authorList>
            <consortium name="The Broad Institute Genomics Platform"/>
            <consortium name="The Broad Institute Genome Sequencing Center for Infectious Disease"/>
            <person name="Wu L."/>
            <person name="Ma J."/>
        </authorList>
    </citation>
    <scope>NUCLEOTIDE SEQUENCE [LARGE SCALE GENOMIC DNA]</scope>
    <source>
        <strain evidence="3">CCM 7526</strain>
    </source>
</reference>
<dbReference type="Gene3D" id="3.40.630.30">
    <property type="match status" value="1"/>
</dbReference>
<evidence type="ECO:0000259" key="1">
    <source>
        <dbReference type="PROSITE" id="PS51186"/>
    </source>
</evidence>
<keyword evidence="2" id="KW-0808">Transferase</keyword>
<comment type="caution">
    <text evidence="2">The sequence shown here is derived from an EMBL/GenBank/DDBJ whole genome shotgun (WGS) entry which is preliminary data.</text>
</comment>
<dbReference type="EC" id="2.3.-.-" evidence="2"/>
<accession>A0ABW4AY45</accession>
<dbReference type="CDD" id="cd04301">
    <property type="entry name" value="NAT_SF"/>
    <property type="match status" value="1"/>
</dbReference>
<name>A0ABW4AY45_9ACTN</name>